<evidence type="ECO:0000259" key="1">
    <source>
        <dbReference type="SMART" id="SM00421"/>
    </source>
</evidence>
<dbReference type="InterPro" id="IPR000792">
    <property type="entry name" value="Tscrpt_reg_LuxR_C"/>
</dbReference>
<dbReference type="PANTHER" id="PTHR34293">
    <property type="entry name" value="HTH-TYPE TRANSCRIPTIONAL REGULATOR TRMBL2"/>
    <property type="match status" value="1"/>
</dbReference>
<dbReference type="InterPro" id="IPR036388">
    <property type="entry name" value="WH-like_DNA-bd_sf"/>
</dbReference>
<keyword evidence="3" id="KW-1185">Reference proteome</keyword>
<feature type="domain" description="HTH luxR-type" evidence="1">
    <location>
        <begin position="270"/>
        <end position="327"/>
    </location>
</feature>
<evidence type="ECO:0000313" key="3">
    <source>
        <dbReference type="Proteomes" id="UP001519291"/>
    </source>
</evidence>
<dbReference type="SUPFAM" id="SSF46894">
    <property type="entry name" value="C-terminal effector domain of the bipartite response regulators"/>
    <property type="match status" value="1"/>
</dbReference>
<comment type="caution">
    <text evidence="2">The sequence shown here is derived from an EMBL/GenBank/DDBJ whole genome shotgun (WGS) entry which is preliminary data.</text>
</comment>
<dbReference type="InterPro" id="IPR016032">
    <property type="entry name" value="Sig_transdc_resp-reg_C-effctor"/>
</dbReference>
<evidence type="ECO:0000313" key="2">
    <source>
        <dbReference type="EMBL" id="MBP2404066.1"/>
    </source>
</evidence>
<dbReference type="Gene3D" id="1.10.10.10">
    <property type="entry name" value="Winged helix-like DNA-binding domain superfamily/Winged helix DNA-binding domain"/>
    <property type="match status" value="1"/>
</dbReference>
<gene>
    <name evidence="2" type="ORF">JO379_003535</name>
</gene>
<dbReference type="PANTHER" id="PTHR34293:SF1">
    <property type="entry name" value="HTH-TYPE TRANSCRIPTIONAL REGULATOR TRMBL2"/>
    <property type="match status" value="1"/>
</dbReference>
<dbReference type="SMART" id="SM00421">
    <property type="entry name" value="HTH_LUXR"/>
    <property type="match status" value="1"/>
</dbReference>
<sequence length="333" mass="37103">MCGTSLAVFGISAMEESLYRHFLRNPDTAPDDIHLRLHVEQDRAQEAVTRLSDLGVLRRTERGTIAPADPEVAVDRLTEVRMAELYRQLQEVTRSRAVIADLRAEQGARTLPPQGVERMENVAEIRDRIDDLAFFAREEILSVEPYAALTPANIEHARPLDRRCLRRGVRVRSVVLKEALTDPPTVRYLLELAAQGAEIRVADDISERILVYDRRTALVPVDPADTSRGALVAQEEGLVANILALFEKIWNEAADLAALVDREVTGDVGEGGLSEIEQQVLESMCKVGKDEIGARDLGISVRTYRRHVADLLKILDASSRPHAALLARERGWI</sequence>
<accession>A0ABS4Y5K5</accession>
<dbReference type="EMBL" id="JAGIOH010000001">
    <property type="protein sequence ID" value="MBP2404066.1"/>
    <property type="molecule type" value="Genomic_DNA"/>
</dbReference>
<reference evidence="2 3" key="1">
    <citation type="submission" date="2021-03" db="EMBL/GenBank/DDBJ databases">
        <title>Sequencing the genomes of 1000 actinobacteria strains.</title>
        <authorList>
            <person name="Klenk H.-P."/>
        </authorList>
    </citation>
    <scope>NUCLEOTIDE SEQUENCE [LARGE SCALE GENOMIC DNA]</scope>
    <source>
        <strain evidence="2 3">DSM 41480</strain>
    </source>
</reference>
<dbReference type="InterPro" id="IPR051797">
    <property type="entry name" value="TrmB-like"/>
</dbReference>
<proteinExistence type="predicted"/>
<dbReference type="Proteomes" id="UP001519291">
    <property type="component" value="Unassembled WGS sequence"/>
</dbReference>
<organism evidence="2 3">
    <name type="scientific">Streptomyces syringium</name>
    <dbReference type="NCBI Taxonomy" id="76729"/>
    <lineage>
        <taxon>Bacteria</taxon>
        <taxon>Bacillati</taxon>
        <taxon>Actinomycetota</taxon>
        <taxon>Actinomycetes</taxon>
        <taxon>Kitasatosporales</taxon>
        <taxon>Streptomycetaceae</taxon>
        <taxon>Streptomyces</taxon>
    </lineage>
</organism>
<dbReference type="GeneID" id="91570410"/>
<name>A0ABS4Y5K5_9ACTN</name>
<protein>
    <recommendedName>
        <fullName evidence="1">HTH luxR-type domain-containing protein</fullName>
    </recommendedName>
</protein>
<dbReference type="RefSeq" id="WP_130878485.1">
    <property type="nucleotide sequence ID" value="NZ_JAGIOH010000001.1"/>
</dbReference>